<geneLocation type="plasmid" evidence="3 4">
    <name>unnamed3</name>
</geneLocation>
<dbReference type="AlphaFoldDB" id="A0A2Z4YT24"/>
<dbReference type="InterPro" id="IPR014004">
    <property type="entry name" value="Transpt-assoc_nodulatn_dom_bac"/>
</dbReference>
<gene>
    <name evidence="3" type="ORF">DLJ82_6255</name>
</gene>
<evidence type="ECO:0000259" key="2">
    <source>
        <dbReference type="PROSITE" id="PS50914"/>
    </source>
</evidence>
<feature type="domain" description="BON" evidence="2">
    <location>
        <begin position="77"/>
        <end position="145"/>
    </location>
</feature>
<dbReference type="SMART" id="SM00749">
    <property type="entry name" value="BON"/>
    <property type="match status" value="3"/>
</dbReference>
<dbReference type="RefSeq" id="WP_112908117.1">
    <property type="nucleotide sequence ID" value="NZ_CP030763.1"/>
</dbReference>
<accession>A0A2Z4YT24</accession>
<dbReference type="Proteomes" id="UP000251166">
    <property type="component" value="Plasmid unnamed3"/>
</dbReference>
<reference evidence="3 4" key="1">
    <citation type="submission" date="2018-07" db="EMBL/GenBank/DDBJ databases">
        <title>Rhizobium leguminosarum strain:ATCC 14479 Genome sequencing and assembly.</title>
        <authorList>
            <person name="Chakraborty R."/>
        </authorList>
    </citation>
    <scope>NUCLEOTIDE SEQUENCE [LARGE SCALE GENOMIC DNA]</scope>
    <source>
        <strain evidence="3 4">ATCC 14479</strain>
        <plasmid evidence="4">Plasmid unnamed3</plasmid>
    </source>
</reference>
<proteinExistence type="predicted"/>
<evidence type="ECO:0000313" key="4">
    <source>
        <dbReference type="Proteomes" id="UP000251166"/>
    </source>
</evidence>
<dbReference type="EMBL" id="CP030763">
    <property type="protein sequence ID" value="AXA44226.1"/>
    <property type="molecule type" value="Genomic_DNA"/>
</dbReference>
<organism evidence="3 4">
    <name type="scientific">Rhizobium leguminosarum</name>
    <dbReference type="NCBI Taxonomy" id="384"/>
    <lineage>
        <taxon>Bacteria</taxon>
        <taxon>Pseudomonadati</taxon>
        <taxon>Pseudomonadota</taxon>
        <taxon>Alphaproteobacteria</taxon>
        <taxon>Hyphomicrobiales</taxon>
        <taxon>Rhizobiaceae</taxon>
        <taxon>Rhizobium/Agrobacterium group</taxon>
        <taxon>Rhizobium</taxon>
    </lineage>
</organism>
<protein>
    <submittedName>
        <fullName evidence="3">BON domain family protein</fullName>
    </submittedName>
</protein>
<feature type="domain" description="BON" evidence="2">
    <location>
        <begin position="148"/>
        <end position="215"/>
    </location>
</feature>
<sequence length="215" mass="23265">MTDLGIQQDILDELAFEPSIDAAHIGVSVEDGIATLSGHVSTYAEKLTAEDVAARVKGVRAVAVEIEVRCVGHKQHADDQIASRAIDIIAWNTALPEGPVHVKVESGWVTLSGEVRWQFQRAAAERAVRKLGGVVGVLNLLTIRPCPSVPDVRRRIEDALKRSAEVDAGGISVKVQDDKVVLEGNVRAWHERGVAERTAWSVPGVATVENHIRIN</sequence>
<dbReference type="InterPro" id="IPR007055">
    <property type="entry name" value="BON_dom"/>
</dbReference>
<feature type="domain" description="BON" evidence="2">
    <location>
        <begin position="2"/>
        <end position="70"/>
    </location>
</feature>
<name>A0A2Z4YT24_RHILE</name>
<keyword evidence="1" id="KW-0732">Signal</keyword>
<dbReference type="Pfam" id="PF04972">
    <property type="entry name" value="BON"/>
    <property type="match status" value="3"/>
</dbReference>
<evidence type="ECO:0000313" key="3">
    <source>
        <dbReference type="EMBL" id="AXA44226.1"/>
    </source>
</evidence>
<dbReference type="InterPro" id="IPR051686">
    <property type="entry name" value="Lipoprotein_DolP"/>
</dbReference>
<keyword evidence="3" id="KW-0614">Plasmid</keyword>
<dbReference type="PANTHER" id="PTHR34606">
    <property type="entry name" value="BON DOMAIN-CONTAINING PROTEIN"/>
    <property type="match status" value="1"/>
</dbReference>
<dbReference type="PROSITE" id="PS50914">
    <property type="entry name" value="BON"/>
    <property type="match status" value="3"/>
</dbReference>
<evidence type="ECO:0000256" key="1">
    <source>
        <dbReference type="ARBA" id="ARBA00022729"/>
    </source>
</evidence>
<dbReference type="PANTHER" id="PTHR34606:SF4">
    <property type="entry name" value="OUTER MEMBRANE LIPOPROTEIN DOLP"/>
    <property type="match status" value="1"/>
</dbReference>
<dbReference type="Gene3D" id="3.30.1340.30">
    <property type="match status" value="3"/>
</dbReference>